<accession>A0A9J6EU49</accession>
<name>A0A9J6EU49_RHIMP</name>
<comment type="caution">
    <text evidence="2">The sequence shown here is derived from an EMBL/GenBank/DDBJ whole genome shotgun (WGS) entry which is preliminary data.</text>
</comment>
<evidence type="ECO:0000313" key="3">
    <source>
        <dbReference type="Proteomes" id="UP000821866"/>
    </source>
</evidence>
<dbReference type="PANTHER" id="PTHR24111">
    <property type="entry name" value="LEUCINE-RICH REPEAT-CONTAINING PROTEIN 34"/>
    <property type="match status" value="1"/>
</dbReference>
<reference evidence="2" key="2">
    <citation type="submission" date="2021-09" db="EMBL/GenBank/DDBJ databases">
        <authorList>
            <person name="Jia N."/>
            <person name="Wang J."/>
            <person name="Shi W."/>
            <person name="Du L."/>
            <person name="Sun Y."/>
            <person name="Zhan W."/>
            <person name="Jiang J."/>
            <person name="Wang Q."/>
            <person name="Zhang B."/>
            <person name="Ji P."/>
            <person name="Sakyi L.B."/>
            <person name="Cui X."/>
            <person name="Yuan T."/>
            <person name="Jiang B."/>
            <person name="Yang W."/>
            <person name="Lam T.T.-Y."/>
            <person name="Chang Q."/>
            <person name="Ding S."/>
            <person name="Wang X."/>
            <person name="Zhu J."/>
            <person name="Ruan X."/>
            <person name="Zhao L."/>
            <person name="Wei J."/>
            <person name="Que T."/>
            <person name="Du C."/>
            <person name="Cheng J."/>
            <person name="Dai P."/>
            <person name="Han X."/>
            <person name="Huang E."/>
            <person name="Gao Y."/>
            <person name="Liu J."/>
            <person name="Shao H."/>
            <person name="Ye R."/>
            <person name="Li L."/>
            <person name="Wei W."/>
            <person name="Wang X."/>
            <person name="Wang C."/>
            <person name="Huo Q."/>
            <person name="Li W."/>
            <person name="Guo W."/>
            <person name="Chen H."/>
            <person name="Chen S."/>
            <person name="Zhou L."/>
            <person name="Zhou L."/>
            <person name="Ni X."/>
            <person name="Tian J."/>
            <person name="Zhou Y."/>
            <person name="Sheng Y."/>
            <person name="Liu T."/>
            <person name="Pan Y."/>
            <person name="Xia L."/>
            <person name="Li J."/>
            <person name="Zhao F."/>
            <person name="Cao W."/>
        </authorList>
    </citation>
    <scope>NUCLEOTIDE SEQUENCE</scope>
    <source>
        <strain evidence="2">Rmic-2018</strain>
        <tissue evidence="2">Larvae</tissue>
    </source>
</reference>
<evidence type="ECO:0000256" key="1">
    <source>
        <dbReference type="ARBA" id="ARBA00022737"/>
    </source>
</evidence>
<protein>
    <submittedName>
        <fullName evidence="2">Uncharacterized protein</fullName>
    </submittedName>
</protein>
<dbReference type="EMBL" id="JABSTU010000002">
    <property type="protein sequence ID" value="KAH8037616.1"/>
    <property type="molecule type" value="Genomic_DNA"/>
</dbReference>
<dbReference type="AlphaFoldDB" id="A0A9J6EU49"/>
<dbReference type="InterPro" id="IPR052201">
    <property type="entry name" value="LRR-containing_regulator"/>
</dbReference>
<dbReference type="InterPro" id="IPR032675">
    <property type="entry name" value="LRR_dom_sf"/>
</dbReference>
<keyword evidence="1" id="KW-0677">Repeat</keyword>
<keyword evidence="3" id="KW-1185">Reference proteome</keyword>
<reference evidence="2" key="1">
    <citation type="journal article" date="2020" name="Cell">
        <title>Large-Scale Comparative Analyses of Tick Genomes Elucidate Their Genetic Diversity and Vector Capacities.</title>
        <authorList>
            <consortium name="Tick Genome and Microbiome Consortium (TIGMIC)"/>
            <person name="Jia N."/>
            <person name="Wang J."/>
            <person name="Shi W."/>
            <person name="Du L."/>
            <person name="Sun Y."/>
            <person name="Zhan W."/>
            <person name="Jiang J.F."/>
            <person name="Wang Q."/>
            <person name="Zhang B."/>
            <person name="Ji P."/>
            <person name="Bell-Sakyi L."/>
            <person name="Cui X.M."/>
            <person name="Yuan T.T."/>
            <person name="Jiang B.G."/>
            <person name="Yang W.F."/>
            <person name="Lam T.T."/>
            <person name="Chang Q.C."/>
            <person name="Ding S.J."/>
            <person name="Wang X.J."/>
            <person name="Zhu J.G."/>
            <person name="Ruan X.D."/>
            <person name="Zhao L."/>
            <person name="Wei J.T."/>
            <person name="Ye R.Z."/>
            <person name="Que T.C."/>
            <person name="Du C.H."/>
            <person name="Zhou Y.H."/>
            <person name="Cheng J.X."/>
            <person name="Dai P.F."/>
            <person name="Guo W.B."/>
            <person name="Han X.H."/>
            <person name="Huang E.J."/>
            <person name="Li L.F."/>
            <person name="Wei W."/>
            <person name="Gao Y.C."/>
            <person name="Liu J.Z."/>
            <person name="Shao H.Z."/>
            <person name="Wang X."/>
            <person name="Wang C.C."/>
            <person name="Yang T.C."/>
            <person name="Huo Q.B."/>
            <person name="Li W."/>
            <person name="Chen H.Y."/>
            <person name="Chen S.E."/>
            <person name="Zhou L.G."/>
            <person name="Ni X.B."/>
            <person name="Tian J.H."/>
            <person name="Sheng Y."/>
            <person name="Liu T."/>
            <person name="Pan Y.S."/>
            <person name="Xia L.Y."/>
            <person name="Li J."/>
            <person name="Zhao F."/>
            <person name="Cao W.C."/>
        </authorList>
    </citation>
    <scope>NUCLEOTIDE SEQUENCE</scope>
    <source>
        <strain evidence="2">Rmic-2018</strain>
    </source>
</reference>
<dbReference type="SUPFAM" id="SSF52047">
    <property type="entry name" value="RNI-like"/>
    <property type="match status" value="1"/>
</dbReference>
<dbReference type="Gene3D" id="3.80.10.10">
    <property type="entry name" value="Ribonuclease Inhibitor"/>
    <property type="match status" value="2"/>
</dbReference>
<dbReference type="PANTHER" id="PTHR24111:SF0">
    <property type="entry name" value="LEUCINE-RICH REPEAT-CONTAINING PROTEIN"/>
    <property type="match status" value="1"/>
</dbReference>
<proteinExistence type="predicted"/>
<dbReference type="Proteomes" id="UP000821866">
    <property type="component" value="Chromosome 10"/>
</dbReference>
<organism evidence="2 3">
    <name type="scientific">Rhipicephalus microplus</name>
    <name type="common">Cattle tick</name>
    <name type="synonym">Boophilus microplus</name>
    <dbReference type="NCBI Taxonomy" id="6941"/>
    <lineage>
        <taxon>Eukaryota</taxon>
        <taxon>Metazoa</taxon>
        <taxon>Ecdysozoa</taxon>
        <taxon>Arthropoda</taxon>
        <taxon>Chelicerata</taxon>
        <taxon>Arachnida</taxon>
        <taxon>Acari</taxon>
        <taxon>Parasitiformes</taxon>
        <taxon>Ixodida</taxon>
        <taxon>Ixodoidea</taxon>
        <taxon>Ixodidae</taxon>
        <taxon>Rhipicephalinae</taxon>
        <taxon>Rhipicephalus</taxon>
        <taxon>Boophilus</taxon>
    </lineage>
</organism>
<evidence type="ECO:0000313" key="2">
    <source>
        <dbReference type="EMBL" id="KAH8037616.1"/>
    </source>
</evidence>
<sequence length="235" mass="27103">MLAEYLSYNQTLRVLSVKSYSISSYDKLRPIIGALCYNSSLFELNLNCCSFGIDYFEAIADMLRRNRTLRKFHMIDCSVSNYDPRPASWKRKRKGESSIISQWSRTLAENKALEELTLDLRWIKPEECSSLFKALASNKYLTKVTIDTFPDEQVAHICRALRDTHVPERFFVGKHHLSGDTIAVLSDCKEISRICLENWRPTEVESLHTTLCVLPTCDHVKFPFSCSPRGSIHRK</sequence>
<gene>
    <name evidence="2" type="ORF">HPB51_015050</name>
</gene>